<reference evidence="5" key="1">
    <citation type="submission" date="2017-06" db="EMBL/GenBank/DDBJ databases">
        <title>Genome analysis of Fimbriiglobus ruber SP5, the first member of the order Planctomycetales with confirmed chitinolytic capability.</title>
        <authorList>
            <person name="Ravin N.V."/>
            <person name="Rakitin A.L."/>
            <person name="Ivanova A.A."/>
            <person name="Beletsky A.V."/>
            <person name="Kulichevskaya I.S."/>
            <person name="Mardanov A.V."/>
            <person name="Dedysh S.N."/>
        </authorList>
    </citation>
    <scope>NUCLEOTIDE SEQUENCE [LARGE SCALE GENOMIC DNA]</scope>
    <source>
        <strain evidence="5">SP5</strain>
    </source>
</reference>
<keyword evidence="2" id="KW-0472">Membrane</keyword>
<accession>A0A225D2R2</accession>
<gene>
    <name evidence="4" type="ORF">FRUB_09404</name>
</gene>
<feature type="domain" description="GYF" evidence="3">
    <location>
        <begin position="13"/>
        <end position="56"/>
    </location>
</feature>
<name>A0A225D2R2_9BACT</name>
<feature type="region of interest" description="Disordered" evidence="1">
    <location>
        <begin position="53"/>
        <end position="75"/>
    </location>
</feature>
<dbReference type="Proteomes" id="UP000214646">
    <property type="component" value="Unassembled WGS sequence"/>
</dbReference>
<feature type="transmembrane region" description="Helical" evidence="2">
    <location>
        <begin position="240"/>
        <end position="258"/>
    </location>
</feature>
<organism evidence="4 5">
    <name type="scientific">Fimbriiglobus ruber</name>
    <dbReference type="NCBI Taxonomy" id="1908690"/>
    <lineage>
        <taxon>Bacteria</taxon>
        <taxon>Pseudomonadati</taxon>
        <taxon>Planctomycetota</taxon>
        <taxon>Planctomycetia</taxon>
        <taxon>Gemmatales</taxon>
        <taxon>Gemmataceae</taxon>
        <taxon>Fimbriiglobus</taxon>
    </lineage>
</organism>
<keyword evidence="2" id="KW-0812">Transmembrane</keyword>
<dbReference type="Pfam" id="PF14237">
    <property type="entry name" value="GYF_2"/>
    <property type="match status" value="1"/>
</dbReference>
<evidence type="ECO:0000313" key="5">
    <source>
        <dbReference type="Proteomes" id="UP000214646"/>
    </source>
</evidence>
<keyword evidence="5" id="KW-1185">Reference proteome</keyword>
<evidence type="ECO:0000259" key="3">
    <source>
        <dbReference type="Pfam" id="PF14237"/>
    </source>
</evidence>
<dbReference type="AlphaFoldDB" id="A0A225D2R2"/>
<comment type="caution">
    <text evidence="4">The sequence shown here is derived from an EMBL/GenBank/DDBJ whole genome shotgun (WGS) entry which is preliminary data.</text>
</comment>
<protein>
    <recommendedName>
        <fullName evidence="3">GYF domain-containing protein</fullName>
    </recommendedName>
</protein>
<dbReference type="EMBL" id="NIDE01000018">
    <property type="protein sequence ID" value="OWK35243.1"/>
    <property type="molecule type" value="Genomic_DNA"/>
</dbReference>
<sequence>MPPSPNDWLLTGQVPAGPFALDQIRGRLAAGQLAADTPVCPVGGTAWVPIGDVPGLGSPAPSPAPGGATTSSDPRRSVPVVARVALVLTAVALGYTAYDRLHPPTPREVVDRFDRAATADEAARVASRRFAPVARAAGGYQVGFHGRAYDDAAGRSVVAEVVFHLIDEDGWKVDDVVFVTYDGRPLDPPVSLAASHPSAGDSAIPPPHAATDRVWKAQLVFVLTALKTLPEWWAKTGKPIALAVVAVVAVIAAVVAVVREAIGSRRNGAG</sequence>
<evidence type="ECO:0000256" key="1">
    <source>
        <dbReference type="SAM" id="MobiDB-lite"/>
    </source>
</evidence>
<evidence type="ECO:0000256" key="2">
    <source>
        <dbReference type="SAM" id="Phobius"/>
    </source>
</evidence>
<evidence type="ECO:0000313" key="4">
    <source>
        <dbReference type="EMBL" id="OWK35243.1"/>
    </source>
</evidence>
<dbReference type="RefSeq" id="WP_088259857.1">
    <property type="nucleotide sequence ID" value="NZ_NIDE01000018.1"/>
</dbReference>
<dbReference type="OrthoDB" id="9916779at2"/>
<dbReference type="InterPro" id="IPR025640">
    <property type="entry name" value="GYF_2"/>
</dbReference>
<keyword evidence="2" id="KW-1133">Transmembrane helix</keyword>
<feature type="compositionally biased region" description="Low complexity" evidence="1">
    <location>
        <begin position="65"/>
        <end position="75"/>
    </location>
</feature>
<proteinExistence type="predicted"/>